<dbReference type="OrthoDB" id="222879at2"/>
<keyword evidence="3" id="KW-1185">Reference proteome</keyword>
<accession>A0A431TSP0</accession>
<evidence type="ECO:0000313" key="3">
    <source>
        <dbReference type="Proteomes" id="UP000267418"/>
    </source>
</evidence>
<feature type="domain" description="Alpha/beta hydrolase" evidence="1">
    <location>
        <begin position="272"/>
        <end position="686"/>
    </location>
</feature>
<gene>
    <name evidence="2" type="ORF">EJP69_05845</name>
</gene>
<dbReference type="PROSITE" id="PS51257">
    <property type="entry name" value="PROKAR_LIPOPROTEIN"/>
    <property type="match status" value="1"/>
</dbReference>
<name>A0A431TSP0_9BURK</name>
<dbReference type="AlphaFoldDB" id="A0A431TSP0"/>
<organism evidence="2 3">
    <name type="scientific">Variovorax gossypii</name>
    <dbReference type="NCBI Taxonomy" id="1679495"/>
    <lineage>
        <taxon>Bacteria</taxon>
        <taxon>Pseudomonadati</taxon>
        <taxon>Pseudomonadota</taxon>
        <taxon>Betaproteobacteria</taxon>
        <taxon>Burkholderiales</taxon>
        <taxon>Comamonadaceae</taxon>
        <taxon>Variovorax</taxon>
    </lineage>
</organism>
<evidence type="ECO:0000313" key="2">
    <source>
        <dbReference type="EMBL" id="RTQ37249.1"/>
    </source>
</evidence>
<protein>
    <recommendedName>
        <fullName evidence="1">Alpha/beta hydrolase domain-containing protein</fullName>
    </recommendedName>
</protein>
<sequence>MKRWSLRAATVASAALFLLSGCGGSGGGGGGLLLPSATTPPAATPPAAASAPKYKLAITATEDVPGTFGSVGAYEKISGTFTGEVDPKDARNAIIQDLQLAPLNANGKVEYTSDFVLFKPKDMSKASGVLRYDAPNRGNIVNLDPYFASRGYVFLTAAWQGDVPAATGKLTLKVPVAKNADGSSITGTYRAELLPTAATNDSLPLPGGPFNAAMQAYATASLDNAKPGYVLTRRINEGDARQLIPASDWKFAKCSAATPFPGTPDETNVCLKDKWDPAYLYELVYVAKDPKVMGLGLAALRDMITFFHRDASDSTGTANPVASAIRNTIASGVSQCGNFMKTFVHLGFNEDRAGQKVFDGVFAQIAARQTNINMRFSIPGGGGGVRADHTAFGQAGTRGLSKDYVDDVAQRRGGILSRCEASGSCPKLFIGFSGTEFYVLQGSPLLTDAWGTTDLVQPANARVYYYASTHHLLGLASLPGASAGALYATNGNAGVIPVVRALYQNLEDWVVKGTTPPDSQVPKIADATLVRPQQVKFPAIPGVSYTGLVNNYSLLDWGPNYRPQDESGIATQVPPAYLGRDYAILVPQVDADGNDIAGIRSLDVAVPLGTNTGWNYTSVPGRIDQAGLFGSYFPLAKTAALRGSDPRPSLQERYTDQAGYVAAVTTAANDLVAKRFMLRVDADSAIANAVANPVLP</sequence>
<dbReference type="Proteomes" id="UP000267418">
    <property type="component" value="Unassembled WGS sequence"/>
</dbReference>
<reference evidence="2 3" key="1">
    <citation type="submission" date="2018-12" db="EMBL/GenBank/DDBJ databases">
        <title>The genome of Variovorax gossypii DSM 100435.</title>
        <authorList>
            <person name="Gao J."/>
            <person name="Sun J."/>
        </authorList>
    </citation>
    <scope>NUCLEOTIDE SEQUENCE [LARGE SCALE GENOMIC DNA]</scope>
    <source>
        <strain evidence="2 3">DSM 100435</strain>
    </source>
</reference>
<dbReference type="Pfam" id="PF20091">
    <property type="entry name" value="Abhydrolase_10"/>
    <property type="match status" value="1"/>
</dbReference>
<dbReference type="InterPro" id="IPR045394">
    <property type="entry name" value="Abhydrolase_dom"/>
</dbReference>
<evidence type="ECO:0000259" key="1">
    <source>
        <dbReference type="Pfam" id="PF20091"/>
    </source>
</evidence>
<comment type="caution">
    <text evidence="2">The sequence shown here is derived from an EMBL/GenBank/DDBJ whole genome shotgun (WGS) entry which is preliminary data.</text>
</comment>
<proteinExistence type="predicted"/>
<dbReference type="EMBL" id="RXOE01000001">
    <property type="protein sequence ID" value="RTQ37249.1"/>
    <property type="molecule type" value="Genomic_DNA"/>
</dbReference>
<dbReference type="RefSeq" id="WP_126468986.1">
    <property type="nucleotide sequence ID" value="NZ_RXOE01000001.1"/>
</dbReference>